<gene>
    <name evidence="7 9" type="primary">moaC</name>
    <name evidence="9" type="ORF">GOB93_12780</name>
</gene>
<feature type="active site" evidence="7">
    <location>
        <position position="149"/>
    </location>
</feature>
<comment type="catalytic activity">
    <reaction evidence="1 7">
        <text>(8S)-3',8-cyclo-7,8-dihydroguanosine 5'-triphosphate = cyclic pyranopterin phosphate + diphosphate</text>
        <dbReference type="Rhea" id="RHEA:49580"/>
        <dbReference type="ChEBI" id="CHEBI:33019"/>
        <dbReference type="ChEBI" id="CHEBI:59648"/>
        <dbReference type="ChEBI" id="CHEBI:131766"/>
        <dbReference type="EC" id="4.6.1.17"/>
    </reaction>
</comment>
<dbReference type="PANTHER" id="PTHR22960:SF29">
    <property type="entry name" value="CYCLIC PYRANOPTERIN MONOPHOSPHATE SYNTHASE"/>
    <property type="match status" value="1"/>
</dbReference>
<evidence type="ECO:0000256" key="6">
    <source>
        <dbReference type="ARBA" id="ARBA00055087"/>
    </source>
</evidence>
<evidence type="ECO:0000259" key="8">
    <source>
        <dbReference type="Pfam" id="PF01967"/>
    </source>
</evidence>
<dbReference type="InterPro" id="IPR050105">
    <property type="entry name" value="MoCo_biosynth_MoaA/MoaC"/>
</dbReference>
<evidence type="ECO:0000313" key="10">
    <source>
        <dbReference type="Proteomes" id="UP000635278"/>
    </source>
</evidence>
<organism evidence="9 10">
    <name type="scientific">Acetobacter musti</name>
    <dbReference type="NCBI Taxonomy" id="864732"/>
    <lineage>
        <taxon>Bacteria</taxon>
        <taxon>Pseudomonadati</taxon>
        <taxon>Pseudomonadota</taxon>
        <taxon>Alphaproteobacteria</taxon>
        <taxon>Acetobacterales</taxon>
        <taxon>Acetobacteraceae</taxon>
        <taxon>Acetobacter</taxon>
    </lineage>
</organism>
<accession>A0ABX0JSI9</accession>
<dbReference type="InterPro" id="IPR047594">
    <property type="entry name" value="MoaC_bact/euk"/>
</dbReference>
<keyword evidence="4 7" id="KW-0501">Molybdenum cofactor biosynthesis</keyword>
<comment type="subunit">
    <text evidence="7">Homohexamer; trimer of dimers.</text>
</comment>
<dbReference type="CDD" id="cd01420">
    <property type="entry name" value="MoaC_PE"/>
    <property type="match status" value="1"/>
</dbReference>
<dbReference type="SUPFAM" id="SSF55040">
    <property type="entry name" value="Molybdenum cofactor biosynthesis protein C, MoaC"/>
    <property type="match status" value="1"/>
</dbReference>
<evidence type="ECO:0000256" key="5">
    <source>
        <dbReference type="ARBA" id="ARBA00023239"/>
    </source>
</evidence>
<keyword evidence="10" id="KW-1185">Reference proteome</keyword>
<protein>
    <recommendedName>
        <fullName evidence="3 7">Cyclic pyranopterin monophosphate synthase</fullName>
        <ecNumber evidence="3 7">4.6.1.17</ecNumber>
    </recommendedName>
    <alternativeName>
        <fullName evidence="7">Molybdenum cofactor biosynthesis protein C</fullName>
    </alternativeName>
</protein>
<evidence type="ECO:0000256" key="4">
    <source>
        <dbReference type="ARBA" id="ARBA00023150"/>
    </source>
</evidence>
<keyword evidence="5 7" id="KW-0456">Lyase</keyword>
<reference evidence="9 10" key="1">
    <citation type="journal article" date="2020" name="Int. J. Syst. Evol. Microbiol.">
        <title>Novel acetic acid bacteria from cider fermentations: Acetobacter conturbans sp. nov. and Acetobacter fallax sp. nov.</title>
        <authorList>
            <person name="Sombolestani A.S."/>
            <person name="Cleenwerck I."/>
            <person name="Cnockaert M."/>
            <person name="Borremans W."/>
            <person name="Wieme A.D."/>
            <person name="De Vuyst L."/>
            <person name="Vandamme P."/>
        </authorList>
    </citation>
    <scope>NUCLEOTIDE SEQUENCE [LARGE SCALE GENOMIC DNA]</scope>
    <source>
        <strain evidence="9 10">LMG 30640</strain>
    </source>
</reference>
<dbReference type="InterPro" id="IPR023045">
    <property type="entry name" value="MoaC"/>
</dbReference>
<comment type="function">
    <text evidence="6 7">Catalyzes the conversion of (8S)-3',8-cyclo-7,8-dihydroguanosine 5'-triphosphate to cyclic pyranopterin monophosphate (cPMP).</text>
</comment>
<proteinExistence type="inferred from homology"/>
<dbReference type="PANTHER" id="PTHR22960">
    <property type="entry name" value="MOLYBDOPTERIN COFACTOR SYNTHESIS PROTEIN A"/>
    <property type="match status" value="1"/>
</dbReference>
<evidence type="ECO:0000256" key="1">
    <source>
        <dbReference type="ARBA" id="ARBA00001637"/>
    </source>
</evidence>
<comment type="similarity">
    <text evidence="7">Belongs to the MoaC family.</text>
</comment>
<sequence length="183" mass="19330">MTEHIPVSDSEEDISTRKIPGETRSRLTHLDAAGNAVMVDVSAKPDTERVATARGRIDMRPDVLDMIVNGDTPKGDVLAVARVAGLMAGKKTSDLIPLCHPIFLSSLRVSLRPEGSGIEIEAIAKTTGPTGVEMEALTAVSVCALTVYDMCKALDRTMRIGDIRVVQKSGGRSGSFVAPGESG</sequence>
<dbReference type="RefSeq" id="WP_173583904.1">
    <property type="nucleotide sequence ID" value="NZ_WOTB01000017.1"/>
</dbReference>
<feature type="binding site" evidence="7">
    <location>
        <begin position="98"/>
        <end position="100"/>
    </location>
    <ligand>
        <name>substrate</name>
    </ligand>
</feature>
<evidence type="ECO:0000256" key="7">
    <source>
        <dbReference type="HAMAP-Rule" id="MF_01224"/>
    </source>
</evidence>
<evidence type="ECO:0000256" key="2">
    <source>
        <dbReference type="ARBA" id="ARBA00005046"/>
    </source>
</evidence>
<name>A0ABX0JSI9_9PROT</name>
<dbReference type="Proteomes" id="UP000635278">
    <property type="component" value="Unassembled WGS sequence"/>
</dbReference>
<feature type="domain" description="Molybdopterin cofactor biosynthesis C (MoaC)" evidence="8">
    <location>
        <begin position="38"/>
        <end position="171"/>
    </location>
</feature>
<dbReference type="Pfam" id="PF01967">
    <property type="entry name" value="MoaC"/>
    <property type="match status" value="1"/>
</dbReference>
<dbReference type="NCBIfam" id="TIGR00581">
    <property type="entry name" value="moaC"/>
    <property type="match status" value="1"/>
</dbReference>
<dbReference type="InterPro" id="IPR002820">
    <property type="entry name" value="Mopterin_CF_biosynth-C_dom"/>
</dbReference>
<evidence type="ECO:0000256" key="3">
    <source>
        <dbReference type="ARBA" id="ARBA00012575"/>
    </source>
</evidence>
<dbReference type="GO" id="GO:0061799">
    <property type="term" value="F:cyclic pyranopterin monophosphate synthase activity"/>
    <property type="evidence" value="ECO:0007669"/>
    <property type="project" value="UniProtKB-EC"/>
</dbReference>
<comment type="caution">
    <text evidence="9">The sequence shown here is derived from an EMBL/GenBank/DDBJ whole genome shotgun (WGS) entry which is preliminary data.</text>
</comment>
<dbReference type="EC" id="4.6.1.17" evidence="3 7"/>
<dbReference type="Gene3D" id="3.30.70.640">
    <property type="entry name" value="Molybdopterin cofactor biosynthesis C (MoaC) domain"/>
    <property type="match status" value="1"/>
</dbReference>
<dbReference type="InterPro" id="IPR036522">
    <property type="entry name" value="MoaC_sf"/>
</dbReference>
<comment type="pathway">
    <text evidence="2 7">Cofactor biosynthesis; molybdopterin biosynthesis.</text>
</comment>
<dbReference type="EMBL" id="WOTB01000017">
    <property type="protein sequence ID" value="NHN85510.1"/>
    <property type="molecule type" value="Genomic_DNA"/>
</dbReference>
<feature type="binding site" evidence="7">
    <location>
        <begin position="134"/>
        <end position="135"/>
    </location>
    <ligand>
        <name>substrate</name>
    </ligand>
</feature>
<dbReference type="HAMAP" id="MF_01224_B">
    <property type="entry name" value="MoaC_B"/>
    <property type="match status" value="1"/>
</dbReference>
<dbReference type="NCBIfam" id="NF006870">
    <property type="entry name" value="PRK09364.1"/>
    <property type="match status" value="1"/>
</dbReference>
<evidence type="ECO:0000313" key="9">
    <source>
        <dbReference type="EMBL" id="NHN85510.1"/>
    </source>
</evidence>